<dbReference type="Proteomes" id="UP000030748">
    <property type="component" value="Unassembled WGS sequence"/>
</dbReference>
<accession>A0A022RA37</accession>
<dbReference type="InterPro" id="IPR031657">
    <property type="entry name" value="REPA_OB_2"/>
</dbReference>
<reference evidence="4 5" key="1">
    <citation type="journal article" date="2013" name="Proc. Natl. Acad. Sci. U.S.A.">
        <title>Fine-scale variation in meiotic recombination in Mimulus inferred from population shotgun sequencing.</title>
        <authorList>
            <person name="Hellsten U."/>
            <person name="Wright K.M."/>
            <person name="Jenkins J."/>
            <person name="Shu S."/>
            <person name="Yuan Y."/>
            <person name="Wessler S.R."/>
            <person name="Schmutz J."/>
            <person name="Willis J.H."/>
            <person name="Rokhsar D.S."/>
        </authorList>
    </citation>
    <scope>NUCLEOTIDE SEQUENCE [LARGE SCALE GENOMIC DNA]</scope>
    <source>
        <strain evidence="5">cv. DUN x IM62</strain>
    </source>
</reference>
<organism evidence="4 5">
    <name type="scientific">Erythranthe guttata</name>
    <name type="common">Yellow monkey flower</name>
    <name type="synonym">Mimulus guttatus</name>
    <dbReference type="NCBI Taxonomy" id="4155"/>
    <lineage>
        <taxon>Eukaryota</taxon>
        <taxon>Viridiplantae</taxon>
        <taxon>Streptophyta</taxon>
        <taxon>Embryophyta</taxon>
        <taxon>Tracheophyta</taxon>
        <taxon>Spermatophyta</taxon>
        <taxon>Magnoliopsida</taxon>
        <taxon>eudicotyledons</taxon>
        <taxon>Gunneridae</taxon>
        <taxon>Pentapetalae</taxon>
        <taxon>asterids</taxon>
        <taxon>lamiids</taxon>
        <taxon>Lamiales</taxon>
        <taxon>Phrymaceae</taxon>
        <taxon>Erythranthe</taxon>
    </lineage>
</organism>
<dbReference type="InterPro" id="IPR012340">
    <property type="entry name" value="NA-bd_OB-fold"/>
</dbReference>
<dbReference type="GO" id="GO:0000724">
    <property type="term" value="P:double-strand break repair via homologous recombination"/>
    <property type="evidence" value="ECO:0000318"/>
    <property type="project" value="GO_Central"/>
</dbReference>
<evidence type="ECO:0008006" key="6">
    <source>
        <dbReference type="Google" id="ProtNLM"/>
    </source>
</evidence>
<dbReference type="GO" id="GO:0051321">
    <property type="term" value="P:meiotic cell cycle"/>
    <property type="evidence" value="ECO:0000318"/>
    <property type="project" value="GO_Central"/>
</dbReference>
<evidence type="ECO:0000313" key="5">
    <source>
        <dbReference type="Proteomes" id="UP000030748"/>
    </source>
</evidence>
<evidence type="ECO:0000256" key="1">
    <source>
        <dbReference type="ARBA" id="ARBA00023125"/>
    </source>
</evidence>
<dbReference type="GO" id="GO:0006260">
    <property type="term" value="P:DNA replication"/>
    <property type="evidence" value="ECO:0000318"/>
    <property type="project" value="GO_Central"/>
</dbReference>
<dbReference type="KEGG" id="egt:105958265"/>
<dbReference type="OMA" id="NERCDRQ"/>
<proteinExistence type="predicted"/>
<dbReference type="GO" id="GO:0005662">
    <property type="term" value="C:DNA replication factor A complex"/>
    <property type="evidence" value="ECO:0000318"/>
    <property type="project" value="GO_Central"/>
</dbReference>
<dbReference type="PANTHER" id="PTHR47165:SF4">
    <property type="entry name" value="OS03G0429900 PROTEIN"/>
    <property type="match status" value="1"/>
</dbReference>
<dbReference type="GO" id="GO:0003684">
    <property type="term" value="F:damaged DNA binding"/>
    <property type="evidence" value="ECO:0000318"/>
    <property type="project" value="GO_Central"/>
</dbReference>
<keyword evidence="5" id="KW-1185">Reference proteome</keyword>
<dbReference type="OrthoDB" id="913776at2759"/>
<dbReference type="Pfam" id="PF08646">
    <property type="entry name" value="Rep_fac-A_C"/>
    <property type="match status" value="1"/>
</dbReference>
<evidence type="ECO:0000313" key="4">
    <source>
        <dbReference type="EMBL" id="EYU37212.1"/>
    </source>
</evidence>
<dbReference type="AlphaFoldDB" id="A0A022RA37"/>
<dbReference type="GO" id="GO:0007004">
    <property type="term" value="P:telomere maintenance via telomerase"/>
    <property type="evidence" value="ECO:0000318"/>
    <property type="project" value="GO_Central"/>
</dbReference>
<dbReference type="EMBL" id="KI630556">
    <property type="protein sequence ID" value="EYU37212.1"/>
    <property type="molecule type" value="Genomic_DNA"/>
</dbReference>
<dbReference type="InterPro" id="IPR013955">
    <property type="entry name" value="Rep_factor-A_C"/>
</dbReference>
<dbReference type="SUPFAM" id="SSF50249">
    <property type="entry name" value="Nucleic acid-binding proteins"/>
    <property type="match status" value="3"/>
</dbReference>
<feature type="domain" description="Replication protein A OB" evidence="3">
    <location>
        <begin position="135"/>
        <end position="231"/>
    </location>
</feature>
<dbReference type="Pfam" id="PF16900">
    <property type="entry name" value="REPA_OB_2"/>
    <property type="match status" value="1"/>
</dbReference>
<gene>
    <name evidence="4" type="ORF">MIMGU_mgv11b022413mg</name>
</gene>
<evidence type="ECO:0000259" key="2">
    <source>
        <dbReference type="Pfam" id="PF08646"/>
    </source>
</evidence>
<dbReference type="eggNOG" id="KOG0851">
    <property type="taxonomic scope" value="Eukaryota"/>
</dbReference>
<dbReference type="STRING" id="4155.A0A022RA37"/>
<dbReference type="GO" id="GO:0006289">
    <property type="term" value="P:nucleotide-excision repair"/>
    <property type="evidence" value="ECO:0000318"/>
    <property type="project" value="GO_Central"/>
</dbReference>
<name>A0A022RA37_ERYGU</name>
<evidence type="ECO:0000259" key="3">
    <source>
        <dbReference type="Pfam" id="PF16900"/>
    </source>
</evidence>
<protein>
    <recommendedName>
        <fullName evidence="6">Replication factor A C-terminal domain-containing protein</fullName>
    </recommendedName>
</protein>
<dbReference type="PANTHER" id="PTHR47165">
    <property type="entry name" value="OS03G0429900 PROTEIN"/>
    <property type="match status" value="1"/>
</dbReference>
<dbReference type="Gene3D" id="2.40.50.140">
    <property type="entry name" value="Nucleic acid-binding proteins"/>
    <property type="match status" value="3"/>
</dbReference>
<dbReference type="PhylomeDB" id="A0A022RA37"/>
<sequence length="515" mass="59012">MPGDSAITLRSLQVDQKSWTVRLRVLRPGSEIACGTNLLSRIRKMIMVDEEGTRIGVVIFKDEIQQFNHIFENHKSYAISNGQVQRSNQDYFNAHPLMELVLKKYTTVKEIGETINVDSTIVYNFMKFPDIDSTIHNRKAIDVCGIVIKVKDKKKTHTARGATKYVREITLMDNECHSVIVSLWEDMATNEGGELQEIAAENPVISLAQVTARKYQGELQLQTTMASIMQIYPTNDEVQHLQAWLAQINDPLKIQALAMKERIKKANKVTLHEIIHNRFLLSEDEYYFFKATVNKVENKSYIWYDSCTKCNSAISKNGDTMACRKCNIEPSYRLLLNVTQENERALITIFEEAAMLYVGCPVNEYLMSVEKEENDSKYFRGLSLQTGMEFQFLIALNKKATIVNGQLNVVAEAIEKIQLENQKPAKHVDKIVQRKKLNTLQDEDEILMGTSKAKNSNTTTKRRQTKKNINCDENVYISSDDDETIQQLFKKIKKKSDSTYGSKDVQFIQVKKEKS</sequence>
<keyword evidence="1" id="KW-0238">DNA-binding</keyword>
<feature type="domain" description="Replication factor A C-terminal" evidence="2">
    <location>
        <begin position="286"/>
        <end position="396"/>
    </location>
</feature>
<dbReference type="GO" id="GO:0043047">
    <property type="term" value="F:single-stranded telomeric DNA binding"/>
    <property type="evidence" value="ECO:0000318"/>
    <property type="project" value="GO_Central"/>
</dbReference>